<evidence type="ECO:0000313" key="1">
    <source>
        <dbReference type="EMBL" id="OAY73659.1"/>
    </source>
</evidence>
<keyword evidence="1" id="KW-0347">Helicase</keyword>
<sequence length="77" mass="8473">MFLTGEVPIIVSTGVLAVDRSFESTADYVHQVGRASRMGDEGTSIIFVNEEDKKLFKELVQTLKSAGAAFRESSKFE</sequence>
<gene>
    <name evidence="1" type="ORF">ACMD2_22132</name>
</gene>
<dbReference type="STRING" id="4615.A0A199V9A1"/>
<keyword evidence="1" id="KW-0067">ATP-binding</keyword>
<accession>A0A199V9A1</accession>
<dbReference type="InterPro" id="IPR027417">
    <property type="entry name" value="P-loop_NTPase"/>
</dbReference>
<reference evidence="1 2" key="1">
    <citation type="journal article" date="2016" name="DNA Res.">
        <title>The draft genome of MD-2 pineapple using hybrid error correction of long reads.</title>
        <authorList>
            <person name="Redwan R.M."/>
            <person name="Saidin A."/>
            <person name="Kumar S.V."/>
        </authorList>
    </citation>
    <scope>NUCLEOTIDE SEQUENCE [LARGE SCALE GENOMIC DNA]</scope>
    <source>
        <strain evidence="2">cv. MD2</strain>
        <tissue evidence="1">Leaf</tissue>
    </source>
</reference>
<dbReference type="GO" id="GO:0004386">
    <property type="term" value="F:helicase activity"/>
    <property type="evidence" value="ECO:0007669"/>
    <property type="project" value="UniProtKB-KW"/>
</dbReference>
<comment type="caution">
    <text evidence="1">The sequence shown here is derived from an EMBL/GenBank/DDBJ whole genome shotgun (WGS) entry which is preliminary data.</text>
</comment>
<protein>
    <submittedName>
        <fullName evidence="1">DEAD-box ATP-dependent RNA helicase 41</fullName>
    </submittedName>
</protein>
<keyword evidence="1" id="KW-0378">Hydrolase</keyword>
<evidence type="ECO:0000313" key="2">
    <source>
        <dbReference type="Proteomes" id="UP000092600"/>
    </source>
</evidence>
<dbReference type="EMBL" id="LSRQ01002635">
    <property type="protein sequence ID" value="OAY73659.1"/>
    <property type="molecule type" value="Genomic_DNA"/>
</dbReference>
<dbReference type="AlphaFoldDB" id="A0A199V9A1"/>
<organism evidence="1 2">
    <name type="scientific">Ananas comosus</name>
    <name type="common">Pineapple</name>
    <name type="synonym">Ananas ananas</name>
    <dbReference type="NCBI Taxonomy" id="4615"/>
    <lineage>
        <taxon>Eukaryota</taxon>
        <taxon>Viridiplantae</taxon>
        <taxon>Streptophyta</taxon>
        <taxon>Embryophyta</taxon>
        <taxon>Tracheophyta</taxon>
        <taxon>Spermatophyta</taxon>
        <taxon>Magnoliopsida</taxon>
        <taxon>Liliopsida</taxon>
        <taxon>Poales</taxon>
        <taxon>Bromeliaceae</taxon>
        <taxon>Bromelioideae</taxon>
        <taxon>Ananas</taxon>
    </lineage>
</organism>
<dbReference type="Proteomes" id="UP000092600">
    <property type="component" value="Unassembled WGS sequence"/>
</dbReference>
<name>A0A199V9A1_ANACO</name>
<proteinExistence type="predicted"/>
<keyword evidence="1" id="KW-0547">Nucleotide-binding</keyword>
<dbReference type="SUPFAM" id="SSF52540">
    <property type="entry name" value="P-loop containing nucleoside triphosphate hydrolases"/>
    <property type="match status" value="1"/>
</dbReference>
<dbReference type="Gene3D" id="3.40.50.300">
    <property type="entry name" value="P-loop containing nucleotide triphosphate hydrolases"/>
    <property type="match status" value="1"/>
</dbReference>
<feature type="non-terminal residue" evidence="1">
    <location>
        <position position="77"/>
    </location>
</feature>